<name>A0A9P6QRV5_9FUNG</name>
<accession>A0A9P6QRV5</accession>
<gene>
    <name evidence="2" type="ORF">BGZ97_006219</name>
</gene>
<organism evidence="2 3">
    <name type="scientific">Linnemannia gamsii</name>
    <dbReference type="NCBI Taxonomy" id="64522"/>
    <lineage>
        <taxon>Eukaryota</taxon>
        <taxon>Fungi</taxon>
        <taxon>Fungi incertae sedis</taxon>
        <taxon>Mucoromycota</taxon>
        <taxon>Mortierellomycotina</taxon>
        <taxon>Mortierellomycetes</taxon>
        <taxon>Mortierellales</taxon>
        <taxon>Mortierellaceae</taxon>
        <taxon>Linnemannia</taxon>
    </lineage>
</organism>
<dbReference type="EMBL" id="JAAAIN010002766">
    <property type="protein sequence ID" value="KAG0290241.1"/>
    <property type="molecule type" value="Genomic_DNA"/>
</dbReference>
<sequence>MMKRLGWDSDRIPTVLGNDETGGSDDPSKDQDHDDGLDEDMCSKFTIGLYSTTMGALTESDPHQYGHRALQGYVN</sequence>
<dbReference type="Proteomes" id="UP000823405">
    <property type="component" value="Unassembled WGS sequence"/>
</dbReference>
<feature type="region of interest" description="Disordered" evidence="1">
    <location>
        <begin position="1"/>
        <end position="39"/>
    </location>
</feature>
<feature type="compositionally biased region" description="Basic and acidic residues" evidence="1">
    <location>
        <begin position="1"/>
        <end position="11"/>
    </location>
</feature>
<comment type="caution">
    <text evidence="2">The sequence shown here is derived from an EMBL/GenBank/DDBJ whole genome shotgun (WGS) entry which is preliminary data.</text>
</comment>
<evidence type="ECO:0000313" key="3">
    <source>
        <dbReference type="Proteomes" id="UP000823405"/>
    </source>
</evidence>
<protein>
    <submittedName>
        <fullName evidence="2">Uncharacterized protein</fullName>
    </submittedName>
</protein>
<reference evidence="2" key="1">
    <citation type="journal article" date="2020" name="Fungal Divers.">
        <title>Resolving the Mortierellaceae phylogeny through synthesis of multi-gene phylogenetics and phylogenomics.</title>
        <authorList>
            <person name="Vandepol N."/>
            <person name="Liber J."/>
            <person name="Desiro A."/>
            <person name="Na H."/>
            <person name="Kennedy M."/>
            <person name="Barry K."/>
            <person name="Grigoriev I.V."/>
            <person name="Miller A.N."/>
            <person name="O'Donnell K."/>
            <person name="Stajich J.E."/>
            <person name="Bonito G."/>
        </authorList>
    </citation>
    <scope>NUCLEOTIDE SEQUENCE</scope>
    <source>
        <strain evidence="2">NVP60</strain>
    </source>
</reference>
<dbReference type="AlphaFoldDB" id="A0A9P6QRV5"/>
<evidence type="ECO:0000256" key="1">
    <source>
        <dbReference type="SAM" id="MobiDB-lite"/>
    </source>
</evidence>
<keyword evidence="3" id="KW-1185">Reference proteome</keyword>
<evidence type="ECO:0000313" key="2">
    <source>
        <dbReference type="EMBL" id="KAG0290241.1"/>
    </source>
</evidence>
<proteinExistence type="predicted"/>